<feature type="non-terminal residue" evidence="6">
    <location>
        <position position="123"/>
    </location>
</feature>
<keyword evidence="5" id="KW-0812">Transmembrane</keyword>
<dbReference type="GO" id="GO:0004930">
    <property type="term" value="F:G protein-coupled receptor activity"/>
    <property type="evidence" value="ECO:0007669"/>
    <property type="project" value="UniProtKB-KW"/>
</dbReference>
<evidence type="ECO:0000256" key="4">
    <source>
        <dbReference type="ARBA" id="ARBA00023224"/>
    </source>
</evidence>
<evidence type="ECO:0000256" key="5">
    <source>
        <dbReference type="SAM" id="Phobius"/>
    </source>
</evidence>
<evidence type="ECO:0000256" key="3">
    <source>
        <dbReference type="ARBA" id="ARBA00023170"/>
    </source>
</evidence>
<reference evidence="6 7" key="1">
    <citation type="submission" date="2015-03" db="EMBL/GenBank/DDBJ databases">
        <title>Draft genome of the nematode, Opisthorchis viverrini.</title>
        <authorList>
            <person name="Mitreva M."/>
        </authorList>
    </citation>
    <scope>NUCLEOTIDE SEQUENCE [LARGE SCALE GENOMIC DNA]</scope>
    <source>
        <strain evidence="6">Khon Kaen</strain>
    </source>
</reference>
<evidence type="ECO:0000256" key="2">
    <source>
        <dbReference type="ARBA" id="ARBA00023040"/>
    </source>
</evidence>
<gene>
    <name evidence="6" type="ORF">X801_03309</name>
</gene>
<evidence type="ECO:0008006" key="8">
    <source>
        <dbReference type="Google" id="ProtNLM"/>
    </source>
</evidence>
<dbReference type="EMBL" id="KV892432">
    <property type="protein sequence ID" value="OON20804.1"/>
    <property type="molecule type" value="Genomic_DNA"/>
</dbReference>
<feature type="transmembrane region" description="Helical" evidence="5">
    <location>
        <begin position="28"/>
        <end position="54"/>
    </location>
</feature>
<dbReference type="Proteomes" id="UP000243686">
    <property type="component" value="Unassembled WGS sequence"/>
</dbReference>
<proteinExistence type="predicted"/>
<dbReference type="SUPFAM" id="SSF81321">
    <property type="entry name" value="Family A G protein-coupled receptor-like"/>
    <property type="match status" value="1"/>
</dbReference>
<evidence type="ECO:0000313" key="7">
    <source>
        <dbReference type="Proteomes" id="UP000243686"/>
    </source>
</evidence>
<dbReference type="PANTHER" id="PTHR24248:SF66">
    <property type="entry name" value="OCTOPAMINE RECEPTOR BETA-3R"/>
    <property type="match status" value="1"/>
</dbReference>
<keyword evidence="7" id="KW-1185">Reference proteome</keyword>
<dbReference type="AlphaFoldDB" id="A0A1S8X257"/>
<dbReference type="PANTHER" id="PTHR24248">
    <property type="entry name" value="ADRENERGIC RECEPTOR-RELATED G-PROTEIN COUPLED RECEPTOR"/>
    <property type="match status" value="1"/>
</dbReference>
<evidence type="ECO:0000256" key="1">
    <source>
        <dbReference type="ARBA" id="ARBA00004141"/>
    </source>
</evidence>
<comment type="subcellular location">
    <subcellularLocation>
        <location evidence="1">Membrane</location>
        <topology evidence="1">Multi-pass membrane protein</topology>
    </subcellularLocation>
</comment>
<accession>A0A1S8X257</accession>
<keyword evidence="5" id="KW-1133">Transmembrane helix</keyword>
<dbReference type="GO" id="GO:0005886">
    <property type="term" value="C:plasma membrane"/>
    <property type="evidence" value="ECO:0007669"/>
    <property type="project" value="TreeGrafter"/>
</dbReference>
<dbReference type="GO" id="GO:0071880">
    <property type="term" value="P:adenylate cyclase-activating adrenergic receptor signaling pathway"/>
    <property type="evidence" value="ECO:0007669"/>
    <property type="project" value="TreeGrafter"/>
</dbReference>
<dbReference type="GO" id="GO:0043410">
    <property type="term" value="P:positive regulation of MAPK cascade"/>
    <property type="evidence" value="ECO:0007669"/>
    <property type="project" value="TreeGrafter"/>
</dbReference>
<organism evidence="6 7">
    <name type="scientific">Opisthorchis viverrini</name>
    <name type="common">Southeast Asian liver fluke</name>
    <dbReference type="NCBI Taxonomy" id="6198"/>
    <lineage>
        <taxon>Eukaryota</taxon>
        <taxon>Metazoa</taxon>
        <taxon>Spiralia</taxon>
        <taxon>Lophotrochozoa</taxon>
        <taxon>Platyhelminthes</taxon>
        <taxon>Trematoda</taxon>
        <taxon>Digenea</taxon>
        <taxon>Opisthorchiida</taxon>
        <taxon>Opisthorchiata</taxon>
        <taxon>Opisthorchiidae</taxon>
        <taxon>Opisthorchis</taxon>
    </lineage>
</organism>
<keyword evidence="2" id="KW-0297">G-protein coupled receptor</keyword>
<name>A0A1S8X257_OPIVI</name>
<sequence>MSGIYTTAEYLAQRGSQHEVCEFVVNPIYAVVSSSTSFTIPSIVMVAVYVRIYIEARRQERKIHHLHLSKKLKTSSDATTYTTEQPRGRKTLFPPRWICMSLESGKKAPPQRAALGYIEMALE</sequence>
<evidence type="ECO:0000313" key="6">
    <source>
        <dbReference type="EMBL" id="OON20804.1"/>
    </source>
</evidence>
<protein>
    <recommendedName>
        <fullName evidence="8">G-protein coupled receptors family 1 profile domain-containing protein</fullName>
    </recommendedName>
</protein>
<keyword evidence="3" id="KW-0675">Receptor</keyword>
<dbReference type="Gene3D" id="1.20.1070.10">
    <property type="entry name" value="Rhodopsin 7-helix transmembrane proteins"/>
    <property type="match status" value="1"/>
</dbReference>
<keyword evidence="5" id="KW-0472">Membrane</keyword>
<keyword evidence="4" id="KW-0807">Transducer</keyword>